<evidence type="ECO:0000256" key="1">
    <source>
        <dbReference type="SAM" id="MobiDB-lite"/>
    </source>
</evidence>
<accession>A0ABT4Z6B8</accession>
<reference evidence="3 4" key="1">
    <citation type="submission" date="2023-01" db="EMBL/GenBank/DDBJ databases">
        <title>Halorubrum ezzemoulense from Santa Pola, Spain.</title>
        <authorList>
            <person name="Feng Y."/>
            <person name="Louyakis A.S."/>
            <person name="Gogarten J.P."/>
        </authorList>
    </citation>
    <scope>NUCLEOTIDE SEQUENCE [LARGE SCALE GENOMIC DNA]</scope>
    <source>
        <strain evidence="3 4">AMM015</strain>
    </source>
</reference>
<dbReference type="InterPro" id="IPR027417">
    <property type="entry name" value="P-loop_NTPase"/>
</dbReference>
<feature type="region of interest" description="Disordered" evidence="1">
    <location>
        <begin position="237"/>
        <end position="256"/>
    </location>
</feature>
<dbReference type="InterPro" id="IPR008900">
    <property type="entry name" value="Zot_N"/>
</dbReference>
<sequence length="256" mass="29290">MSIPPIDRRAPLHQLREQRLSKNRDLKVIITSRNSTTGTGKTTLAVWLALNWDQQWTAEEKGTLSVSEYLDTYQDLSPGSVLVMDEAEQLDARRSMSQDNVDFAEKWMMMRVRNVTSILTLPTASALDKRLKELADVRINVHRRGRARVYKISVDDHDTSQVREWRWHDIEWPDISEHPQMEALDAQKQAKIDGQLEADADDGAQTDPKELRRQVKIETAQRCRDNGDTLAEIADRVGMSEGWVSNNTEKPSEAKP</sequence>
<comment type="caution">
    <text evidence="3">The sequence shown here is derived from an EMBL/GenBank/DDBJ whole genome shotgun (WGS) entry which is preliminary data.</text>
</comment>
<gene>
    <name evidence="3" type="ORF">PM085_15810</name>
</gene>
<proteinExistence type="predicted"/>
<dbReference type="Gene3D" id="3.40.50.300">
    <property type="entry name" value="P-loop containing nucleotide triphosphate hydrolases"/>
    <property type="match status" value="1"/>
</dbReference>
<name>A0ABT4Z6B8_HALEZ</name>
<feature type="domain" description="Zona occludens toxin N-terminal" evidence="2">
    <location>
        <begin position="77"/>
        <end position="156"/>
    </location>
</feature>
<dbReference type="RefSeq" id="WP_271970483.1">
    <property type="nucleotide sequence ID" value="NZ_JAQLUK010000027.1"/>
</dbReference>
<dbReference type="SUPFAM" id="SSF52540">
    <property type="entry name" value="P-loop containing nucleoside triphosphate hydrolases"/>
    <property type="match status" value="1"/>
</dbReference>
<feature type="region of interest" description="Disordered" evidence="1">
    <location>
        <begin position="198"/>
        <end position="220"/>
    </location>
</feature>
<keyword evidence="4" id="KW-1185">Reference proteome</keyword>
<evidence type="ECO:0000313" key="4">
    <source>
        <dbReference type="Proteomes" id="UP001210528"/>
    </source>
</evidence>
<evidence type="ECO:0000259" key="2">
    <source>
        <dbReference type="Pfam" id="PF05707"/>
    </source>
</evidence>
<feature type="compositionally biased region" description="Basic and acidic residues" evidence="1">
    <location>
        <begin position="207"/>
        <end position="220"/>
    </location>
</feature>
<dbReference type="EMBL" id="JAQLUK010000027">
    <property type="protein sequence ID" value="MDB2293723.1"/>
    <property type="molecule type" value="Genomic_DNA"/>
</dbReference>
<protein>
    <submittedName>
        <fullName evidence="3">Zonular occludens toxin domain-containing protein</fullName>
    </submittedName>
</protein>
<dbReference type="Proteomes" id="UP001210528">
    <property type="component" value="Unassembled WGS sequence"/>
</dbReference>
<organism evidence="3 4">
    <name type="scientific">Halorubrum ezzemoulense</name>
    <name type="common">Halorubrum chaoviator</name>
    <dbReference type="NCBI Taxonomy" id="337243"/>
    <lineage>
        <taxon>Archaea</taxon>
        <taxon>Methanobacteriati</taxon>
        <taxon>Methanobacteriota</taxon>
        <taxon>Stenosarchaea group</taxon>
        <taxon>Halobacteria</taxon>
        <taxon>Halobacteriales</taxon>
        <taxon>Haloferacaceae</taxon>
        <taxon>Halorubrum</taxon>
    </lineage>
</organism>
<dbReference type="Pfam" id="PF05707">
    <property type="entry name" value="Zot"/>
    <property type="match status" value="1"/>
</dbReference>
<evidence type="ECO:0000313" key="3">
    <source>
        <dbReference type="EMBL" id="MDB2293723.1"/>
    </source>
</evidence>